<protein>
    <recommendedName>
        <fullName evidence="5">CENP-V/GFA domain-containing protein</fullName>
    </recommendedName>
</protein>
<dbReference type="SUPFAM" id="SSF51316">
    <property type="entry name" value="Mss4-like"/>
    <property type="match status" value="1"/>
</dbReference>
<organism evidence="6 7">
    <name type="scientific">Inquilinus ginsengisoli</name>
    <dbReference type="NCBI Taxonomy" id="363840"/>
    <lineage>
        <taxon>Bacteria</taxon>
        <taxon>Pseudomonadati</taxon>
        <taxon>Pseudomonadota</taxon>
        <taxon>Alphaproteobacteria</taxon>
        <taxon>Rhodospirillales</taxon>
        <taxon>Rhodospirillaceae</taxon>
        <taxon>Inquilinus</taxon>
    </lineage>
</organism>
<evidence type="ECO:0000313" key="7">
    <source>
        <dbReference type="Proteomes" id="UP001262410"/>
    </source>
</evidence>
<keyword evidence="2" id="KW-0479">Metal-binding</keyword>
<comment type="similarity">
    <text evidence="1">Belongs to the Gfa family.</text>
</comment>
<dbReference type="RefSeq" id="WP_309798791.1">
    <property type="nucleotide sequence ID" value="NZ_JAVDPW010000009.1"/>
</dbReference>
<evidence type="ECO:0000256" key="1">
    <source>
        <dbReference type="ARBA" id="ARBA00005495"/>
    </source>
</evidence>
<evidence type="ECO:0000259" key="5">
    <source>
        <dbReference type="PROSITE" id="PS51891"/>
    </source>
</evidence>
<feature type="domain" description="CENP-V/GFA" evidence="5">
    <location>
        <begin position="6"/>
        <end position="131"/>
    </location>
</feature>
<proteinExistence type="inferred from homology"/>
<dbReference type="EMBL" id="JAVDPW010000009">
    <property type="protein sequence ID" value="MDR6292576.1"/>
    <property type="molecule type" value="Genomic_DNA"/>
</dbReference>
<dbReference type="Gene3D" id="3.90.1590.10">
    <property type="entry name" value="glutathione-dependent formaldehyde- activating enzyme (gfa)"/>
    <property type="match status" value="1"/>
</dbReference>
<dbReference type="InterPro" id="IPR011057">
    <property type="entry name" value="Mss4-like_sf"/>
</dbReference>
<dbReference type="Pfam" id="PF04828">
    <property type="entry name" value="GFA"/>
    <property type="match status" value="1"/>
</dbReference>
<dbReference type="PANTHER" id="PTHR33337:SF40">
    <property type="entry name" value="CENP-V_GFA DOMAIN-CONTAINING PROTEIN-RELATED"/>
    <property type="match status" value="1"/>
</dbReference>
<keyword evidence="3" id="KW-0862">Zinc</keyword>
<sequence length="139" mass="15176">MSLFPLEGGCLCGAVRYHIDGPLESVDYCHCRMCQKATGSPAVAWATGPIGGFRWTKGQPRGFRSSPIGRRWFCADCGSPLAFEGFEPEGKTMGIALATLDDPTALRPRQHAWVGTRIPWHVIDETLPQYEDEGPPSGL</sequence>
<dbReference type="PANTHER" id="PTHR33337">
    <property type="entry name" value="GFA DOMAIN-CONTAINING PROTEIN"/>
    <property type="match status" value="1"/>
</dbReference>
<dbReference type="PROSITE" id="PS51891">
    <property type="entry name" value="CENP_V_GFA"/>
    <property type="match status" value="1"/>
</dbReference>
<comment type="caution">
    <text evidence="6">The sequence shown here is derived from an EMBL/GenBank/DDBJ whole genome shotgun (WGS) entry which is preliminary data.</text>
</comment>
<evidence type="ECO:0000313" key="6">
    <source>
        <dbReference type="EMBL" id="MDR6292576.1"/>
    </source>
</evidence>
<accession>A0ABU1JVC7</accession>
<gene>
    <name evidence="6" type="ORF">E9232_005116</name>
</gene>
<reference evidence="6 7" key="1">
    <citation type="submission" date="2023-07" db="EMBL/GenBank/DDBJ databases">
        <title>Sorghum-associated microbial communities from plants grown in Nebraska, USA.</title>
        <authorList>
            <person name="Schachtman D."/>
        </authorList>
    </citation>
    <scope>NUCLEOTIDE SEQUENCE [LARGE SCALE GENOMIC DNA]</scope>
    <source>
        <strain evidence="6 7">584</strain>
    </source>
</reference>
<evidence type="ECO:0000256" key="4">
    <source>
        <dbReference type="ARBA" id="ARBA00023239"/>
    </source>
</evidence>
<evidence type="ECO:0000256" key="3">
    <source>
        <dbReference type="ARBA" id="ARBA00022833"/>
    </source>
</evidence>
<dbReference type="Proteomes" id="UP001262410">
    <property type="component" value="Unassembled WGS sequence"/>
</dbReference>
<keyword evidence="4" id="KW-0456">Lyase</keyword>
<evidence type="ECO:0000256" key="2">
    <source>
        <dbReference type="ARBA" id="ARBA00022723"/>
    </source>
</evidence>
<name>A0ABU1JVC7_9PROT</name>
<keyword evidence="7" id="KW-1185">Reference proteome</keyword>
<dbReference type="InterPro" id="IPR006913">
    <property type="entry name" value="CENP-V/GFA"/>
</dbReference>